<dbReference type="GO" id="GO:0016102">
    <property type="term" value="P:diterpenoid biosynthetic process"/>
    <property type="evidence" value="ECO:0007669"/>
    <property type="project" value="InterPro"/>
</dbReference>
<evidence type="ECO:0000259" key="6">
    <source>
        <dbReference type="Pfam" id="PF03936"/>
    </source>
</evidence>
<dbReference type="SFLD" id="SFLDS00005">
    <property type="entry name" value="Isoprenoid_Synthase_Type_I"/>
    <property type="match status" value="1"/>
</dbReference>
<comment type="caution">
    <text evidence="7">The sequence shown here is derived from an EMBL/GenBank/DDBJ whole genome shotgun (WGS) entry which is preliminary data.</text>
</comment>
<sequence>MKKRNKRRELEDGKVVEEDILNYRDITLAENGRGGRHHVEEGITSEYCHQSNLYRHGNLMEDDSDIQQVTKLKEYVRKIIVSPVFKDILFKLNIINSVQRLGVSYHFEHEIDEALHQIYEISTKENNIISYNDDLHHLALLFRLLRQQGYRISSDVFCKFKDQAGKFKESIVNDVEGMLSLYEASQLRFHGEEILEEAYSFTLIELTKSLTTKLSPFLSGLVHHSIGQAFRKGMPRWWVKDLNVSTNFPFVRDRIVEGCFWIVGVYYEPQYCLARRILRKVIAISSIIDDVYDAYGTIDELEIFTDAIERWDISSLVDLPEYMRLCYKELLDIFEETEQQLRKRGKENFVKYAQKEMKRLVQAYLIEARWFNSNHTPTVEEYMEIATMSCGYAMLTTVSFLGMEDTTEEVLIWATSHPKIIEAASIICRLMDDIVGSEFEHERGHVVSSVDCYMKQYNSSRQNAIKELYKLVESGWKDINEECLNPTQVPMKFLMRVLNLARMMDVLYKEQDNYTHSGGIMKDYIKALLVNKVPLQIS</sequence>
<dbReference type="Pfam" id="PF03936">
    <property type="entry name" value="Terpene_synth_C"/>
    <property type="match status" value="1"/>
</dbReference>
<keyword evidence="2" id="KW-0479">Metal-binding</keyword>
<evidence type="ECO:0000259" key="5">
    <source>
        <dbReference type="Pfam" id="PF01397"/>
    </source>
</evidence>
<evidence type="ECO:0000256" key="4">
    <source>
        <dbReference type="ARBA" id="ARBA00023239"/>
    </source>
</evidence>
<evidence type="ECO:0000313" key="8">
    <source>
        <dbReference type="Proteomes" id="UP000743370"/>
    </source>
</evidence>
<dbReference type="InterPro" id="IPR050148">
    <property type="entry name" value="Terpene_synthase-like"/>
</dbReference>
<dbReference type="InterPro" id="IPR034741">
    <property type="entry name" value="Terpene_cyclase-like_1_C"/>
</dbReference>
<dbReference type="AlphaFoldDB" id="A0A8T0KAZ3"/>
<keyword evidence="4" id="KW-0456">Lyase</keyword>
<dbReference type="InterPro" id="IPR001906">
    <property type="entry name" value="Terpene_synth_N"/>
</dbReference>
<accession>A0A8T0KAZ3</accession>
<dbReference type="PANTHER" id="PTHR31225">
    <property type="entry name" value="OS04G0344100 PROTEIN-RELATED"/>
    <property type="match status" value="1"/>
</dbReference>
<dbReference type="Gene3D" id="1.10.600.10">
    <property type="entry name" value="Farnesyl Diphosphate Synthase"/>
    <property type="match status" value="1"/>
</dbReference>
<dbReference type="InterPro" id="IPR044814">
    <property type="entry name" value="Terpene_cyclase_plant_C1"/>
</dbReference>
<comment type="cofactor">
    <cofactor evidence="1">
        <name>Mg(2+)</name>
        <dbReference type="ChEBI" id="CHEBI:18420"/>
    </cofactor>
</comment>
<evidence type="ECO:0000256" key="2">
    <source>
        <dbReference type="ARBA" id="ARBA00022723"/>
    </source>
</evidence>
<dbReference type="InterPro" id="IPR008949">
    <property type="entry name" value="Isoprenoid_synthase_dom_sf"/>
</dbReference>
<dbReference type="FunFam" id="1.10.600.10:FF:000007">
    <property type="entry name" value="Isoprene synthase, chloroplastic"/>
    <property type="match status" value="1"/>
</dbReference>
<dbReference type="InterPro" id="IPR005630">
    <property type="entry name" value="Terpene_synthase_metal-bd"/>
</dbReference>
<dbReference type="CDD" id="cd00684">
    <property type="entry name" value="Terpene_cyclase_plant_C1"/>
    <property type="match status" value="1"/>
</dbReference>
<dbReference type="EMBL" id="JABFOF010000005">
    <property type="protein sequence ID" value="KAG2396987.1"/>
    <property type="molecule type" value="Genomic_DNA"/>
</dbReference>
<dbReference type="FunFam" id="1.50.10.130:FF:000001">
    <property type="entry name" value="Isoprene synthase, chloroplastic"/>
    <property type="match status" value="1"/>
</dbReference>
<reference evidence="7 8" key="1">
    <citation type="submission" date="2020-05" db="EMBL/GenBank/DDBJ databases">
        <title>Vigna angularis (adzuki bean) Var. LongXiaoDou No. 4 denovo assembly.</title>
        <authorList>
            <person name="Xiang H."/>
        </authorList>
    </citation>
    <scope>NUCLEOTIDE SEQUENCE [LARGE SCALE GENOMIC DNA]</scope>
    <source>
        <tissue evidence="7">Leaf</tissue>
    </source>
</reference>
<dbReference type="SUPFAM" id="SSF48576">
    <property type="entry name" value="Terpenoid synthases"/>
    <property type="match status" value="1"/>
</dbReference>
<dbReference type="SFLD" id="SFLDG01019">
    <property type="entry name" value="Terpene_Cyclase_Like_1_C_Termi"/>
    <property type="match status" value="1"/>
</dbReference>
<dbReference type="GO" id="GO:0000287">
    <property type="term" value="F:magnesium ion binding"/>
    <property type="evidence" value="ECO:0007669"/>
    <property type="project" value="InterPro"/>
</dbReference>
<feature type="domain" description="Terpene synthase N-terminal" evidence="5">
    <location>
        <begin position="61"/>
        <end position="224"/>
    </location>
</feature>
<dbReference type="PANTHER" id="PTHR31225:SF221">
    <property type="entry name" value="(-)-GERMACRENE D SYNTHASE"/>
    <property type="match status" value="1"/>
</dbReference>
<proteinExistence type="predicted"/>
<dbReference type="SUPFAM" id="SSF48239">
    <property type="entry name" value="Terpenoid cyclases/Protein prenyltransferases"/>
    <property type="match status" value="1"/>
</dbReference>
<keyword evidence="3" id="KW-0460">Magnesium</keyword>
<dbReference type="Proteomes" id="UP000743370">
    <property type="component" value="Unassembled WGS sequence"/>
</dbReference>
<organism evidence="7 8">
    <name type="scientific">Phaseolus angularis</name>
    <name type="common">Azuki bean</name>
    <name type="synonym">Vigna angularis</name>
    <dbReference type="NCBI Taxonomy" id="3914"/>
    <lineage>
        <taxon>Eukaryota</taxon>
        <taxon>Viridiplantae</taxon>
        <taxon>Streptophyta</taxon>
        <taxon>Embryophyta</taxon>
        <taxon>Tracheophyta</taxon>
        <taxon>Spermatophyta</taxon>
        <taxon>Magnoliopsida</taxon>
        <taxon>eudicotyledons</taxon>
        <taxon>Gunneridae</taxon>
        <taxon>Pentapetalae</taxon>
        <taxon>rosids</taxon>
        <taxon>fabids</taxon>
        <taxon>Fabales</taxon>
        <taxon>Fabaceae</taxon>
        <taxon>Papilionoideae</taxon>
        <taxon>50 kb inversion clade</taxon>
        <taxon>NPAAA clade</taxon>
        <taxon>indigoferoid/millettioid clade</taxon>
        <taxon>Phaseoleae</taxon>
        <taxon>Vigna</taxon>
    </lineage>
</organism>
<evidence type="ECO:0000256" key="1">
    <source>
        <dbReference type="ARBA" id="ARBA00001946"/>
    </source>
</evidence>
<dbReference type="GO" id="GO:0080027">
    <property type="term" value="P:response to herbivore"/>
    <property type="evidence" value="ECO:0007669"/>
    <property type="project" value="UniProtKB-ARBA"/>
</dbReference>
<feature type="domain" description="Terpene synthase metal-binding" evidence="6">
    <location>
        <begin position="240"/>
        <end position="478"/>
    </location>
</feature>
<evidence type="ECO:0000313" key="7">
    <source>
        <dbReference type="EMBL" id="KAG2396987.1"/>
    </source>
</evidence>
<dbReference type="GO" id="GO:0009611">
    <property type="term" value="P:response to wounding"/>
    <property type="evidence" value="ECO:0007669"/>
    <property type="project" value="UniProtKB-ARBA"/>
</dbReference>
<dbReference type="InterPro" id="IPR008930">
    <property type="entry name" value="Terpenoid_cyclase/PrenylTrfase"/>
</dbReference>
<gene>
    <name evidence="7" type="ORF">HKW66_Vig0246470</name>
</gene>
<dbReference type="GO" id="GO:0010333">
    <property type="term" value="F:terpene synthase activity"/>
    <property type="evidence" value="ECO:0007669"/>
    <property type="project" value="InterPro"/>
</dbReference>
<dbReference type="Pfam" id="PF01397">
    <property type="entry name" value="Terpene_synth"/>
    <property type="match status" value="1"/>
</dbReference>
<evidence type="ECO:0000256" key="3">
    <source>
        <dbReference type="ARBA" id="ARBA00022842"/>
    </source>
</evidence>
<protein>
    <submittedName>
        <fullName evidence="7">(-)-germacrene D synthase</fullName>
    </submittedName>
</protein>
<name>A0A8T0KAZ3_PHAAN</name>